<sequence length="169" mass="19158">MCDKQYPTCKNCIRNGFLREDYSNTGSRCIHKDGQKIRAMSPPHTARVLQSKRPHPTFINPPSDFMLNYNPNDRKSLQTSNPKTLTAVPFSMGPIPATTTSMLVHQDNNSRVQWIAFDTFDFSRDRVKTEYTIRGDMETVHIDNLAADFKEEAAFILEPGSRTDTEAAA</sequence>
<accession>B8LX35</accession>
<dbReference type="Proteomes" id="UP000001745">
    <property type="component" value="Unassembled WGS sequence"/>
</dbReference>
<dbReference type="STRING" id="441959.B8LX35"/>
<evidence type="ECO:0000313" key="1">
    <source>
        <dbReference type="EMBL" id="EED22685.1"/>
    </source>
</evidence>
<proteinExistence type="predicted"/>
<dbReference type="AlphaFoldDB" id="B8LX35"/>
<protein>
    <submittedName>
        <fullName evidence="1">Uncharacterized protein</fullName>
    </submittedName>
</protein>
<dbReference type="RefSeq" id="XP_002340072.1">
    <property type="nucleotide sequence ID" value="XM_002340031.1"/>
</dbReference>
<dbReference type="VEuPathDB" id="FungiDB:TSTA_061730"/>
<dbReference type="HOGENOM" id="CLU_1579552_0_0_1"/>
<dbReference type="PhylomeDB" id="B8LX35"/>
<dbReference type="GeneID" id="8101142"/>
<organism evidence="1 2">
    <name type="scientific">Talaromyces stipitatus (strain ATCC 10500 / CBS 375.48 / QM 6759 / NRRL 1006)</name>
    <name type="common">Penicillium stipitatum</name>
    <dbReference type="NCBI Taxonomy" id="441959"/>
    <lineage>
        <taxon>Eukaryota</taxon>
        <taxon>Fungi</taxon>
        <taxon>Dikarya</taxon>
        <taxon>Ascomycota</taxon>
        <taxon>Pezizomycotina</taxon>
        <taxon>Eurotiomycetes</taxon>
        <taxon>Eurotiomycetidae</taxon>
        <taxon>Eurotiales</taxon>
        <taxon>Trichocomaceae</taxon>
        <taxon>Talaromyces</taxon>
        <taxon>Talaromyces sect. Talaromyces</taxon>
    </lineage>
</organism>
<gene>
    <name evidence="1" type="ORF">TSTA_061730</name>
</gene>
<dbReference type="EMBL" id="EQ962652">
    <property type="protein sequence ID" value="EED22685.1"/>
    <property type="molecule type" value="Genomic_DNA"/>
</dbReference>
<keyword evidence="2" id="KW-1185">Reference proteome</keyword>
<name>B8LX35_TALSN</name>
<reference evidence="2" key="1">
    <citation type="journal article" date="2015" name="Genome Announc.">
        <title>Genome sequence of the AIDS-associated pathogen Penicillium marneffei (ATCC18224) and its near taxonomic relative Talaromyces stipitatus (ATCC10500).</title>
        <authorList>
            <person name="Nierman W.C."/>
            <person name="Fedorova-Abrams N.D."/>
            <person name="Andrianopoulos A."/>
        </authorList>
    </citation>
    <scope>NUCLEOTIDE SEQUENCE [LARGE SCALE GENOMIC DNA]</scope>
    <source>
        <strain evidence="2">ATCC 10500 / CBS 375.48 / QM 6759 / NRRL 1006</strain>
    </source>
</reference>
<evidence type="ECO:0000313" key="2">
    <source>
        <dbReference type="Proteomes" id="UP000001745"/>
    </source>
</evidence>
<dbReference type="InParanoid" id="B8LX35"/>
<dbReference type="OrthoDB" id="5599902at2759"/>